<keyword evidence="2" id="KW-1133">Transmembrane helix</keyword>
<evidence type="ECO:0000256" key="2">
    <source>
        <dbReference type="SAM" id="Phobius"/>
    </source>
</evidence>
<dbReference type="Proteomes" id="UP000887564">
    <property type="component" value="Unplaced"/>
</dbReference>
<keyword evidence="1" id="KW-0677">Repeat</keyword>
<evidence type="ECO:0000313" key="5">
    <source>
        <dbReference type="WBParaSite" id="PEQ_0000745001-mRNA-1"/>
    </source>
</evidence>
<accession>A0A914RZH0</accession>
<proteinExistence type="predicted"/>
<keyword evidence="2" id="KW-0472">Membrane</keyword>
<evidence type="ECO:0000259" key="3">
    <source>
        <dbReference type="Pfam" id="PF01484"/>
    </source>
</evidence>
<keyword evidence="4" id="KW-1185">Reference proteome</keyword>
<reference evidence="5" key="1">
    <citation type="submission" date="2022-11" db="UniProtKB">
        <authorList>
            <consortium name="WormBaseParasite"/>
        </authorList>
    </citation>
    <scope>IDENTIFICATION</scope>
</reference>
<sequence>MAWFKSEKAFENVPVAVRKMSETLAHLSSCVSVLAIAACFFYVPYLASRMDEIKGSLMVKMDQFKVIYFGN</sequence>
<dbReference type="Pfam" id="PF01484">
    <property type="entry name" value="Col_cuticle_N"/>
    <property type="match status" value="1"/>
</dbReference>
<dbReference type="WBParaSite" id="PEQ_0000745001-mRNA-1">
    <property type="protein sequence ID" value="PEQ_0000745001-mRNA-1"/>
    <property type="gene ID" value="PEQ_0000745001"/>
</dbReference>
<keyword evidence="2" id="KW-0812">Transmembrane</keyword>
<dbReference type="GO" id="GO:0042302">
    <property type="term" value="F:structural constituent of cuticle"/>
    <property type="evidence" value="ECO:0007669"/>
    <property type="project" value="InterPro"/>
</dbReference>
<feature type="transmembrane region" description="Helical" evidence="2">
    <location>
        <begin position="24"/>
        <end position="47"/>
    </location>
</feature>
<protein>
    <submittedName>
        <fullName evidence="5">Nematode cuticle collagen N-terminal domain-containing protein</fullName>
    </submittedName>
</protein>
<organism evidence="4 5">
    <name type="scientific">Parascaris equorum</name>
    <name type="common">Equine roundworm</name>
    <dbReference type="NCBI Taxonomy" id="6256"/>
    <lineage>
        <taxon>Eukaryota</taxon>
        <taxon>Metazoa</taxon>
        <taxon>Ecdysozoa</taxon>
        <taxon>Nematoda</taxon>
        <taxon>Chromadorea</taxon>
        <taxon>Rhabditida</taxon>
        <taxon>Spirurina</taxon>
        <taxon>Ascaridomorpha</taxon>
        <taxon>Ascaridoidea</taxon>
        <taxon>Ascarididae</taxon>
        <taxon>Parascaris</taxon>
    </lineage>
</organism>
<dbReference type="AlphaFoldDB" id="A0A914RZH0"/>
<evidence type="ECO:0000313" key="4">
    <source>
        <dbReference type="Proteomes" id="UP000887564"/>
    </source>
</evidence>
<evidence type="ECO:0000256" key="1">
    <source>
        <dbReference type="ARBA" id="ARBA00022737"/>
    </source>
</evidence>
<feature type="domain" description="Nematode cuticle collagen N-terminal" evidence="3">
    <location>
        <begin position="28"/>
        <end position="67"/>
    </location>
</feature>
<dbReference type="InterPro" id="IPR002486">
    <property type="entry name" value="Col_cuticle_N"/>
</dbReference>
<name>A0A914RZH0_PAREQ</name>